<comment type="caution">
    <text evidence="4">The sequence shown here is derived from an EMBL/GenBank/DDBJ whole genome shotgun (WGS) entry which is preliminary data.</text>
</comment>
<feature type="region of interest" description="Disordered" evidence="1">
    <location>
        <begin position="261"/>
        <end position="297"/>
    </location>
</feature>
<dbReference type="EMBL" id="JAQQWM010000002">
    <property type="protein sequence ID" value="KAK8078317.1"/>
    <property type="molecule type" value="Genomic_DNA"/>
</dbReference>
<keyword evidence="2" id="KW-1133">Transmembrane helix</keyword>
<dbReference type="Pfam" id="PF00636">
    <property type="entry name" value="Ribonuclease_3"/>
    <property type="match status" value="1"/>
</dbReference>
<evidence type="ECO:0000313" key="5">
    <source>
        <dbReference type="Proteomes" id="UP001446871"/>
    </source>
</evidence>
<name>A0ABR1W4A1_9PEZI</name>
<keyword evidence="5" id="KW-1185">Reference proteome</keyword>
<dbReference type="InterPro" id="IPR000999">
    <property type="entry name" value="RNase_III_dom"/>
</dbReference>
<dbReference type="Pfam" id="PF11915">
    <property type="entry name" value="DUF3433"/>
    <property type="match status" value="1"/>
</dbReference>
<feature type="transmembrane region" description="Helical" evidence="2">
    <location>
        <begin position="309"/>
        <end position="328"/>
    </location>
</feature>
<dbReference type="InterPro" id="IPR021840">
    <property type="entry name" value="DUF3433"/>
</dbReference>
<sequence length="549" mass="61005">MGPGAVLGKRAAKRAARALAAQVEAKEKASLAQASLPPLKLPPWNKKIRISSQPLHRYAFFTPSSPLICSWIQPTRRDRLFGPGVTRCEVGKTTDTRFLFLLALCFKSKVLLAEALTVELNSTPAGQFKLGTSHFYLPPNKRLALYGDSILRTYLARKWLELGPSGTGQLWSVTSSDVLSDQNFGRIYLKLGLNLCVTSEPPNDGKLNPEKDKLPKHMATTMEAIVAAAFVDGGDEALEIVLKRMGMDQHFREEPATQYDFFRHGRPPSEDSPLPSAPSPVPKPAETRTADGPESGNGKARRFTWLQKSVVFAFLLVFVACIAGLIFLHSFALQQDGLQLRWHDNHHLWTYEPPAILAVILSLWRRVDSIYRLNQPWWCLFAGPAPASESVLLDYITSPFIGVILFRALRLRHYPVAASVLGFVLLKLIHPRPHRGLLRGAVVEIRDGNDWDWDYQMQAGELKARFLGSDKPSWSYLAGLDKVAISAGDTETAIDLILPDVTYEPATLVNDVQNLGVGERKTLAVSNRIRHLRNQQPGPSGKSNSRQKT</sequence>
<keyword evidence="2" id="KW-0472">Membrane</keyword>
<dbReference type="Gene3D" id="1.10.1520.10">
    <property type="entry name" value="Ribonuclease III domain"/>
    <property type="match status" value="1"/>
</dbReference>
<evidence type="ECO:0000256" key="2">
    <source>
        <dbReference type="SAM" id="Phobius"/>
    </source>
</evidence>
<proteinExistence type="predicted"/>
<dbReference type="SUPFAM" id="SSF69065">
    <property type="entry name" value="RNase III domain-like"/>
    <property type="match status" value="1"/>
</dbReference>
<organism evidence="4 5">
    <name type="scientific">Apiospora saccharicola</name>
    <dbReference type="NCBI Taxonomy" id="335842"/>
    <lineage>
        <taxon>Eukaryota</taxon>
        <taxon>Fungi</taxon>
        <taxon>Dikarya</taxon>
        <taxon>Ascomycota</taxon>
        <taxon>Pezizomycotina</taxon>
        <taxon>Sordariomycetes</taxon>
        <taxon>Xylariomycetidae</taxon>
        <taxon>Amphisphaeriales</taxon>
        <taxon>Apiosporaceae</taxon>
        <taxon>Apiospora</taxon>
    </lineage>
</organism>
<dbReference type="InterPro" id="IPR036389">
    <property type="entry name" value="RNase_III_sf"/>
</dbReference>
<dbReference type="PROSITE" id="PS50142">
    <property type="entry name" value="RNASE_3_2"/>
    <property type="match status" value="1"/>
</dbReference>
<accession>A0ABR1W4A1</accession>
<evidence type="ECO:0000313" key="4">
    <source>
        <dbReference type="EMBL" id="KAK8078317.1"/>
    </source>
</evidence>
<keyword evidence="2" id="KW-0812">Transmembrane</keyword>
<dbReference type="Proteomes" id="UP001446871">
    <property type="component" value="Unassembled WGS sequence"/>
</dbReference>
<dbReference type="CDD" id="cd00593">
    <property type="entry name" value="RIBOc"/>
    <property type="match status" value="1"/>
</dbReference>
<evidence type="ECO:0000256" key="1">
    <source>
        <dbReference type="SAM" id="MobiDB-lite"/>
    </source>
</evidence>
<feature type="transmembrane region" description="Helical" evidence="2">
    <location>
        <begin position="348"/>
        <end position="365"/>
    </location>
</feature>
<gene>
    <name evidence="4" type="ORF">PG996_004487</name>
</gene>
<feature type="domain" description="RNase III" evidence="3">
    <location>
        <begin position="95"/>
        <end position="234"/>
    </location>
</feature>
<evidence type="ECO:0000259" key="3">
    <source>
        <dbReference type="PROSITE" id="PS50142"/>
    </source>
</evidence>
<protein>
    <recommendedName>
        <fullName evidence="3">RNase III domain-containing protein</fullName>
    </recommendedName>
</protein>
<dbReference type="SMART" id="SM00535">
    <property type="entry name" value="RIBOc"/>
    <property type="match status" value="1"/>
</dbReference>
<reference evidence="4 5" key="1">
    <citation type="submission" date="2023-01" db="EMBL/GenBank/DDBJ databases">
        <title>Analysis of 21 Apiospora genomes using comparative genomics revels a genus with tremendous synthesis potential of carbohydrate active enzymes and secondary metabolites.</title>
        <authorList>
            <person name="Sorensen T."/>
        </authorList>
    </citation>
    <scope>NUCLEOTIDE SEQUENCE [LARGE SCALE GENOMIC DNA]</scope>
    <source>
        <strain evidence="4 5">CBS 83171</strain>
    </source>
</reference>